<dbReference type="RefSeq" id="YP_009296673.1">
    <property type="nucleotide sequence ID" value="NC_031172.1"/>
</dbReference>
<geneLocation type="plastid" evidence="2"/>
<sequence length="333" mass="38585">MITKGIKISIILIHKQIFKKTLILTNINTENMLEKLKWIKYILIAATFANPLSKPKDCYATNDLYQDSIISSSTQYNISSSVAFIQLPTKFKNKTQKSNVGLSANDIHNISTKGIFDTPAEKKYKQDEKKRVRRLTRPGTDYNSHISSDGKNYGHLDYTQEIKTDKHGNPLSPTGMSSPYHRKNRSQFRQAQIPLDPMKDPYNKPSQFHEWYNGKWILNEKKANKHQLEIQKKKSKQTQRKKTSINNIECPLNNNQINPDNFSLGNLKGPFAQLTTNFPVPSYNIAAKKLPQNYVWCAYKNTSIHKKQHRNCICQQPSFNLKHYDRLQAFHTR</sequence>
<reference evidence="2" key="1">
    <citation type="journal article" date="2016" name="BMC Biol.">
        <title>Parallel evolution of highly conserved plastid genome architecture in red seaweeds and seed plants.</title>
        <authorList>
            <person name="Lee J."/>
            <person name="Cho C.H."/>
            <person name="Park S.I."/>
            <person name="Choi J.W."/>
            <person name="Song H.S."/>
            <person name="West J.A."/>
            <person name="Bhattacharya D."/>
            <person name="Yoon H.S."/>
        </authorList>
    </citation>
    <scope>NUCLEOTIDE SEQUENCE</scope>
</reference>
<dbReference type="GeneID" id="29073049"/>
<accession>A0A1C9CBP0</accession>
<evidence type="ECO:0000313" key="2">
    <source>
        <dbReference type="EMBL" id="AOM65813.1"/>
    </source>
</evidence>
<gene>
    <name evidence="2" type="primary">orf333</name>
    <name evidence="2" type="ORF">Apop_123</name>
</gene>
<protein>
    <submittedName>
        <fullName evidence="2">Uncharacterized protein</fullName>
    </submittedName>
</protein>
<evidence type="ECO:0000256" key="1">
    <source>
        <dbReference type="SAM" id="MobiDB-lite"/>
    </source>
</evidence>
<dbReference type="EMBL" id="KX284716">
    <property type="protein sequence ID" value="AOM65813.1"/>
    <property type="molecule type" value="Genomic_DNA"/>
</dbReference>
<feature type="region of interest" description="Disordered" evidence="1">
    <location>
        <begin position="163"/>
        <end position="185"/>
    </location>
</feature>
<keyword evidence="2" id="KW-0934">Plastid</keyword>
<dbReference type="AlphaFoldDB" id="A0A1C9CBP0"/>
<organism evidence="2">
    <name type="scientific">Apophlaea sinclairii</name>
    <dbReference type="NCBI Taxonomy" id="212746"/>
    <lineage>
        <taxon>Eukaryota</taxon>
        <taxon>Rhodophyta</taxon>
        <taxon>Florideophyceae</taxon>
        <taxon>Hildenbrandiophycidae</taxon>
        <taxon>Hildenbrandiales</taxon>
        <taxon>Hildenbrandiaceae</taxon>
        <taxon>Apophlaea</taxon>
    </lineage>
</organism>
<name>A0A1C9CBP0_9FLOR</name>
<proteinExistence type="predicted"/>